<accession>A0A6N0HY53</accession>
<keyword evidence="3" id="KW-1185">Reference proteome</keyword>
<organism evidence="2 3">
    <name type="scientific">Candidatus Reidiella endopervernicosa</name>
    <dbReference type="NCBI Taxonomy" id="2738883"/>
    <lineage>
        <taxon>Bacteria</taxon>
        <taxon>Pseudomonadati</taxon>
        <taxon>Pseudomonadota</taxon>
        <taxon>Gammaproteobacteria</taxon>
        <taxon>Candidatus Reidiella</taxon>
    </lineage>
</organism>
<proteinExistence type="predicted"/>
<dbReference type="KEGG" id="rev:HUE57_13980"/>
<feature type="region of interest" description="Disordered" evidence="1">
    <location>
        <begin position="333"/>
        <end position="356"/>
    </location>
</feature>
<feature type="region of interest" description="Disordered" evidence="1">
    <location>
        <begin position="281"/>
        <end position="316"/>
    </location>
</feature>
<sequence length="356" mass="39130">MRVIALFISLLLLPLLAGAGEFETLLQMVEKRDQRGAEAWLSRSTRESGDPLETLSGRAVEDSLEQQTTQLFADEAVIEALTFAWVKSGNESTRQDLLKRLASSTKSRSTIEQAVAKQRRQAPQADIRFIQLFTAGIGRDGELAKASNQFPLTTSTIHLRYEYEHGIPGEKLTAKWYRLDTASKKPFASASAKLQKRSDKGQFSFTPDKAGWRQGLYRVVIEGRGRSLTEVDFVIGLPQPAKLPEQLITPLPVQVEVASIDFSVEENAPKLVEVEAAPRPRVATSRPPQEVGVAPEVKRPKVSAATTTPKKSVKSPPVPAIKIVDAYLAKKLGKKGPKGKSKKFSMHGADWCCGQN</sequence>
<name>A0A6N0HY53_9GAMM</name>
<feature type="compositionally biased region" description="Basic residues" evidence="1">
    <location>
        <begin position="333"/>
        <end position="345"/>
    </location>
</feature>
<gene>
    <name evidence="2" type="ORF">HUE57_13980</name>
</gene>
<dbReference type="EMBL" id="CP054491">
    <property type="protein sequence ID" value="QKQ27269.1"/>
    <property type="molecule type" value="Genomic_DNA"/>
</dbReference>
<dbReference type="RefSeq" id="WP_174673390.1">
    <property type="nucleotide sequence ID" value="NZ_CP054491.1"/>
</dbReference>
<reference evidence="2 3" key="1">
    <citation type="submission" date="2020-05" db="EMBL/GenBank/DDBJ databases">
        <title>Horizontal transmission and recombination maintain forever young bacterial symbiont genomes.</title>
        <authorList>
            <person name="Russell S.L."/>
            <person name="Pepper-Tunick E."/>
            <person name="Svedberg J."/>
            <person name="Byrne A."/>
            <person name="Ruelas Castillo J."/>
            <person name="Vollmers C."/>
            <person name="Beinart R.A."/>
            <person name="Corbett-Detig R."/>
        </authorList>
    </citation>
    <scope>NUCLEOTIDE SEQUENCE [LARGE SCALE GENOMIC DNA]</scope>
    <source>
        <strain evidence="2">Santa_Monica_outfall</strain>
    </source>
</reference>
<dbReference type="Proteomes" id="UP000509658">
    <property type="component" value="Chromosome"/>
</dbReference>
<dbReference type="AlphaFoldDB" id="A0A6N0HY53"/>
<evidence type="ECO:0000313" key="3">
    <source>
        <dbReference type="Proteomes" id="UP000509658"/>
    </source>
</evidence>
<evidence type="ECO:0000256" key="1">
    <source>
        <dbReference type="SAM" id="MobiDB-lite"/>
    </source>
</evidence>
<evidence type="ECO:0000313" key="2">
    <source>
        <dbReference type="EMBL" id="QKQ27269.1"/>
    </source>
</evidence>
<protein>
    <submittedName>
        <fullName evidence="2">Uncharacterized protein</fullName>
    </submittedName>
</protein>